<evidence type="ECO:0000256" key="2">
    <source>
        <dbReference type="SAM" id="SignalP"/>
    </source>
</evidence>
<evidence type="ECO:0000256" key="1">
    <source>
        <dbReference type="SAM" id="MobiDB-lite"/>
    </source>
</evidence>
<evidence type="ECO:0000313" key="4">
    <source>
        <dbReference type="Proteomes" id="UP000007264"/>
    </source>
</evidence>
<keyword evidence="2" id="KW-0732">Signal</keyword>
<feature type="compositionally biased region" description="Polar residues" evidence="1">
    <location>
        <begin position="55"/>
        <end position="69"/>
    </location>
</feature>
<keyword evidence="4" id="KW-1185">Reference proteome</keyword>
<feature type="region of interest" description="Disordered" evidence="1">
    <location>
        <begin position="38"/>
        <end position="76"/>
    </location>
</feature>
<feature type="signal peptide" evidence="2">
    <location>
        <begin position="1"/>
        <end position="23"/>
    </location>
</feature>
<name>I0YJ27_COCSC</name>
<feature type="chain" id="PRO_5003637025" evidence="2">
    <location>
        <begin position="24"/>
        <end position="271"/>
    </location>
</feature>
<dbReference type="Proteomes" id="UP000007264">
    <property type="component" value="Unassembled WGS sequence"/>
</dbReference>
<accession>I0YJ27</accession>
<dbReference type="EMBL" id="AGSI01000024">
    <property type="protein sequence ID" value="EIE18396.1"/>
    <property type="molecule type" value="Genomic_DNA"/>
</dbReference>
<dbReference type="AlphaFoldDB" id="I0YJ27"/>
<protein>
    <submittedName>
        <fullName evidence="3">Uncharacterized protein</fullName>
    </submittedName>
</protein>
<sequence length="271" mass="28451">MKGLACVFVLLAVCTGASHQVQASDRPAEDGVNLNNALTTPGHEVSGRLREPGLESSNTQEVFPSSSSEPRGFKGAAGNFDENGAISIVDENGHARTIYVPAATHIPWWRCWPFWRSCRHLAATSDNSFTAAGTGAGRKLADFGGFGHGRDFAGRGFEIRIRVRRRICRGSRRSRRKRSGFGRELADFGGFEQGRDFGGHGFENCEFGFGGESAAAAAAAAASSGFGRKLAGFGGFGDRGFGEGRGFENREFGFGGESAAAAAAAAAASAD</sequence>
<dbReference type="KEGG" id="csl:COCSUDRAFT_45441"/>
<dbReference type="GeneID" id="17036307"/>
<reference evidence="3 4" key="1">
    <citation type="journal article" date="2012" name="Genome Biol.">
        <title>The genome of the polar eukaryotic microalga coccomyxa subellipsoidea reveals traits of cold adaptation.</title>
        <authorList>
            <person name="Blanc G."/>
            <person name="Agarkova I."/>
            <person name="Grimwood J."/>
            <person name="Kuo A."/>
            <person name="Brueggeman A."/>
            <person name="Dunigan D."/>
            <person name="Gurnon J."/>
            <person name="Ladunga I."/>
            <person name="Lindquist E."/>
            <person name="Lucas S."/>
            <person name="Pangilinan J."/>
            <person name="Proschold T."/>
            <person name="Salamov A."/>
            <person name="Schmutz J."/>
            <person name="Weeks D."/>
            <person name="Yamada T."/>
            <person name="Claverie J.M."/>
            <person name="Grigoriev I."/>
            <person name="Van Etten J."/>
            <person name="Lomsadze A."/>
            <person name="Borodovsky M."/>
        </authorList>
    </citation>
    <scope>NUCLEOTIDE SEQUENCE [LARGE SCALE GENOMIC DNA]</scope>
    <source>
        <strain evidence="3 4">C-169</strain>
    </source>
</reference>
<comment type="caution">
    <text evidence="3">The sequence shown here is derived from an EMBL/GenBank/DDBJ whole genome shotgun (WGS) entry which is preliminary data.</text>
</comment>
<organism evidence="3 4">
    <name type="scientific">Coccomyxa subellipsoidea (strain C-169)</name>
    <name type="common">Green microalga</name>
    <dbReference type="NCBI Taxonomy" id="574566"/>
    <lineage>
        <taxon>Eukaryota</taxon>
        <taxon>Viridiplantae</taxon>
        <taxon>Chlorophyta</taxon>
        <taxon>core chlorophytes</taxon>
        <taxon>Trebouxiophyceae</taxon>
        <taxon>Trebouxiophyceae incertae sedis</taxon>
        <taxon>Coccomyxaceae</taxon>
        <taxon>Coccomyxa</taxon>
        <taxon>Coccomyxa subellipsoidea</taxon>
    </lineage>
</organism>
<dbReference type="RefSeq" id="XP_005642940.1">
    <property type="nucleotide sequence ID" value="XM_005642883.1"/>
</dbReference>
<proteinExistence type="predicted"/>
<evidence type="ECO:0000313" key="3">
    <source>
        <dbReference type="EMBL" id="EIE18396.1"/>
    </source>
</evidence>
<gene>
    <name evidence="3" type="ORF">COCSUDRAFT_45441</name>
</gene>